<accession>A0A402CKG3</accession>
<dbReference type="SUPFAM" id="SSF160719">
    <property type="entry name" value="gpW/gp25-like"/>
    <property type="match status" value="1"/>
</dbReference>
<feature type="domain" description="IraD/Gp25-like" evidence="1">
    <location>
        <begin position="27"/>
        <end position="116"/>
    </location>
</feature>
<proteinExistence type="predicted"/>
<sequence>MASEYLGRGFAFPFLPDPDGHLPLVTGADRIRQSIWIILGTAPGERLLRPSFGCGIHDLVFEPNSAALRGMVQARVRDALTRWEPRIDVIDVQVTTDDSERNHLFIGIDYRIRSNNAFYNLVYPFFVNEGVGFAADTGTASGGAT</sequence>
<comment type="caution">
    <text evidence="2">The sequence shown here is derived from an EMBL/GenBank/DDBJ whole genome shotgun (WGS) entry which is preliminary data.</text>
</comment>
<reference evidence="2 3" key="1">
    <citation type="submission" date="2018-11" db="EMBL/GenBank/DDBJ databases">
        <title>Microbial catabolism of amino acid.</title>
        <authorList>
            <person name="Hibi M."/>
            <person name="Ogawa J."/>
        </authorList>
    </citation>
    <scope>NUCLEOTIDE SEQUENCE [LARGE SCALE GENOMIC DNA]</scope>
    <source>
        <strain evidence="2 3">C31-06</strain>
    </source>
</reference>
<dbReference type="Pfam" id="PF04965">
    <property type="entry name" value="GPW_gp25"/>
    <property type="match status" value="1"/>
</dbReference>
<dbReference type="RefSeq" id="WP_124395750.1">
    <property type="nucleotide sequence ID" value="NZ_BHYM01000087.1"/>
</dbReference>
<organism evidence="2 3">
    <name type="scientific">Rhodococcus wratislaviensis</name>
    <name type="common">Tsukamurella wratislaviensis</name>
    <dbReference type="NCBI Taxonomy" id="44752"/>
    <lineage>
        <taxon>Bacteria</taxon>
        <taxon>Bacillati</taxon>
        <taxon>Actinomycetota</taxon>
        <taxon>Actinomycetes</taxon>
        <taxon>Mycobacteriales</taxon>
        <taxon>Nocardiaceae</taxon>
        <taxon>Rhodococcus</taxon>
    </lineage>
</organism>
<evidence type="ECO:0000313" key="3">
    <source>
        <dbReference type="Proteomes" id="UP000287519"/>
    </source>
</evidence>
<dbReference type="Proteomes" id="UP000287519">
    <property type="component" value="Unassembled WGS sequence"/>
</dbReference>
<keyword evidence="3" id="KW-1185">Reference proteome</keyword>
<dbReference type="AlphaFoldDB" id="A0A402CKG3"/>
<dbReference type="InterPro" id="IPR007048">
    <property type="entry name" value="IraD/Gp25-like"/>
</dbReference>
<evidence type="ECO:0000259" key="1">
    <source>
        <dbReference type="Pfam" id="PF04965"/>
    </source>
</evidence>
<dbReference type="Gene3D" id="3.10.450.40">
    <property type="match status" value="1"/>
</dbReference>
<gene>
    <name evidence="2" type="ORF">Rhow_008402</name>
</gene>
<name>A0A402CKG3_RHOWR</name>
<protein>
    <submittedName>
        <fullName evidence="2">Mlr6561 protein</fullName>
    </submittedName>
</protein>
<evidence type="ECO:0000313" key="2">
    <source>
        <dbReference type="EMBL" id="GCE44104.1"/>
    </source>
</evidence>
<dbReference type="OrthoDB" id="9802846at2"/>
<dbReference type="EMBL" id="BHYM01000087">
    <property type="protein sequence ID" value="GCE44104.1"/>
    <property type="molecule type" value="Genomic_DNA"/>
</dbReference>